<evidence type="ECO:0000313" key="3">
    <source>
        <dbReference type="EMBL" id="MDT0408531.1"/>
    </source>
</evidence>
<gene>
    <name evidence="3" type="ORF">RM698_05610</name>
</gene>
<dbReference type="EC" id="3.1.3.48" evidence="3"/>
<dbReference type="Gene3D" id="3.90.190.10">
    <property type="entry name" value="Protein tyrosine phosphatase superfamily"/>
    <property type="match status" value="1"/>
</dbReference>
<dbReference type="PANTHER" id="PTHR31126">
    <property type="entry name" value="TYROSINE-PROTEIN PHOSPHATASE"/>
    <property type="match status" value="1"/>
</dbReference>
<organism evidence="3 4">
    <name type="scientific">Streptomyces evansiae</name>
    <dbReference type="NCBI Taxonomy" id="3075535"/>
    <lineage>
        <taxon>Bacteria</taxon>
        <taxon>Bacillati</taxon>
        <taxon>Actinomycetota</taxon>
        <taxon>Actinomycetes</taxon>
        <taxon>Kitasatosporales</taxon>
        <taxon>Streptomycetaceae</taxon>
        <taxon>Streptomyces</taxon>
    </lineage>
</organism>
<evidence type="ECO:0000313" key="4">
    <source>
        <dbReference type="Proteomes" id="UP001183610"/>
    </source>
</evidence>
<protein>
    <submittedName>
        <fullName evidence="3">Tyrosine-protein phosphatase</fullName>
        <ecNumber evidence="3">3.1.3.48</ecNumber>
    </submittedName>
</protein>
<name>A0ABU2QVQ1_9ACTN</name>
<reference evidence="4" key="1">
    <citation type="submission" date="2023-07" db="EMBL/GenBank/DDBJ databases">
        <title>30 novel species of actinomycetes from the DSMZ collection.</title>
        <authorList>
            <person name="Nouioui I."/>
        </authorList>
    </citation>
    <scope>NUCLEOTIDE SEQUENCE [LARGE SCALE GENOMIC DNA]</scope>
    <source>
        <strain evidence="4">DSM 41979</strain>
    </source>
</reference>
<feature type="domain" description="Tyrosine specific protein phosphatases" evidence="2">
    <location>
        <begin position="125"/>
        <end position="194"/>
    </location>
</feature>
<sequence>MPSAGPEEPALSAVRNFRDVGGLPTRDGRRTRRGVLFRSGHLAHATETDAAYLAGLGLHSVFDFRNAADRALEGPDVELPGVRNVHLPLNDPADGAEFWRIVRDGEVGQLRAALGEGRAEARMEASYRQLIKERTAEHGRLLRAIAEDSVPALLHCAAGKDRAGTSIALVLLAVGVEEEAIEEDYLKSDARHRRYRVSRGKDAVAPTAPEVAELLDPLFAARASYLRAAFETIDTHWGGRERYFGEVLGMDGALRERLRERLVE</sequence>
<dbReference type="Proteomes" id="UP001183610">
    <property type="component" value="Unassembled WGS sequence"/>
</dbReference>
<dbReference type="InterPro" id="IPR029021">
    <property type="entry name" value="Prot-tyrosine_phosphatase-like"/>
</dbReference>
<keyword evidence="4" id="KW-1185">Reference proteome</keyword>
<comment type="similarity">
    <text evidence="1">Belongs to the protein-tyrosine phosphatase family.</text>
</comment>
<dbReference type="EMBL" id="JAVRET010000008">
    <property type="protein sequence ID" value="MDT0408531.1"/>
    <property type="molecule type" value="Genomic_DNA"/>
</dbReference>
<proteinExistence type="inferred from homology"/>
<dbReference type="PROSITE" id="PS50056">
    <property type="entry name" value="TYR_PHOSPHATASE_2"/>
    <property type="match status" value="1"/>
</dbReference>
<dbReference type="PANTHER" id="PTHR31126:SF1">
    <property type="entry name" value="TYROSINE SPECIFIC PROTEIN PHOSPHATASES DOMAIN-CONTAINING PROTEIN"/>
    <property type="match status" value="1"/>
</dbReference>
<dbReference type="Pfam" id="PF13350">
    <property type="entry name" value="Y_phosphatase3"/>
    <property type="match status" value="1"/>
</dbReference>
<dbReference type="InterPro" id="IPR026893">
    <property type="entry name" value="Tyr/Ser_Pase_IphP-type"/>
</dbReference>
<keyword evidence="3" id="KW-0378">Hydrolase</keyword>
<dbReference type="InterPro" id="IPR000387">
    <property type="entry name" value="Tyr_Pase_dom"/>
</dbReference>
<dbReference type="SUPFAM" id="SSF52799">
    <property type="entry name" value="(Phosphotyrosine protein) phosphatases II"/>
    <property type="match status" value="1"/>
</dbReference>
<accession>A0ABU2QVQ1</accession>
<comment type="caution">
    <text evidence="3">The sequence shown here is derived from an EMBL/GenBank/DDBJ whole genome shotgun (WGS) entry which is preliminary data.</text>
</comment>
<evidence type="ECO:0000259" key="2">
    <source>
        <dbReference type="PROSITE" id="PS50056"/>
    </source>
</evidence>
<evidence type="ECO:0000256" key="1">
    <source>
        <dbReference type="ARBA" id="ARBA00009580"/>
    </source>
</evidence>
<dbReference type="GO" id="GO:0004725">
    <property type="term" value="F:protein tyrosine phosphatase activity"/>
    <property type="evidence" value="ECO:0007669"/>
    <property type="project" value="UniProtKB-EC"/>
</dbReference>